<sequence>MGSKTPDDERHMYQDRDDPFTASSSGTGGEQRGAHLARDGDGCMAGDGGTNDDDDDDDDDAARVDAALTVTNSAGSADASKKKKRKRPKKKKSKASATKQSSPPRVPLADLFPSGKYPEGERLSYGSAFETTTRARALGVRRGGYRPLEDDAVLDDYRKAAEVHRQVRRWVQQTVEPGQTLTAIATGIEDGVRALLGNPGLEPGQSLKAGLGFPTGLALNNCVAHYTPNPGQKEVVLQQQDVMKVDFGVHVNGWIVDSAFTMSFDPTYDDLLAAVRDATNTGIKNAGVDVRISDVSAAIQEAMESYEVEIRGKVFPVKPVRDLCGHDIKRYRIHGEKTIPFVKNSNQTKMEEGEVFAIETFGSTGRGVTRNGDGIYGYGLSHDAPAHVALPLSSANRLYKTIKENFGTIVFCRRYLDRLGCDRYLAGLNCLVSNGILDAHQPLMDVAGSYSAQFEHTILLRESHKEVISRGDDY</sequence>
<dbReference type="GO" id="GO:0006508">
    <property type="term" value="P:proteolysis"/>
    <property type="evidence" value="ECO:0007669"/>
    <property type="project" value="UniProtKB-KW"/>
</dbReference>
<organism evidence="12 13">
    <name type="scientific">Purpureocillium takamizusanense</name>
    <dbReference type="NCBI Taxonomy" id="2060973"/>
    <lineage>
        <taxon>Eukaryota</taxon>
        <taxon>Fungi</taxon>
        <taxon>Dikarya</taxon>
        <taxon>Ascomycota</taxon>
        <taxon>Pezizomycotina</taxon>
        <taxon>Sordariomycetes</taxon>
        <taxon>Hypocreomycetidae</taxon>
        <taxon>Hypocreales</taxon>
        <taxon>Ophiocordycipitaceae</taxon>
        <taxon>Purpureocillium</taxon>
    </lineage>
</organism>
<dbReference type="InterPro" id="IPR036005">
    <property type="entry name" value="Creatinase/aminopeptidase-like"/>
</dbReference>
<feature type="binding site" evidence="8">
    <location>
        <position position="334"/>
    </location>
    <ligand>
        <name>substrate</name>
    </ligand>
</feature>
<dbReference type="InterPro" id="IPR036390">
    <property type="entry name" value="WH_DNA-bd_sf"/>
</dbReference>
<comment type="cofactor">
    <cofactor evidence="8">
        <name>Co(2+)</name>
        <dbReference type="ChEBI" id="CHEBI:48828"/>
    </cofactor>
    <cofactor evidence="8">
        <name>Zn(2+)</name>
        <dbReference type="ChEBI" id="CHEBI:29105"/>
    </cofactor>
    <cofactor evidence="8">
        <name>Mn(2+)</name>
        <dbReference type="ChEBI" id="CHEBI:29035"/>
    </cofactor>
    <cofactor evidence="8">
        <name>Fe(2+)</name>
        <dbReference type="ChEBI" id="CHEBI:29033"/>
    </cofactor>
    <text evidence="8">Binds 2 divalent metal cations per subunit. Has a high-affinity and a low affinity metal-binding site. The true nature of the physiological cofactor is under debate. The enzyme is active with cobalt, zinc, manganese or divalent iron ions. Most likely, methionine aminopeptidases function as mononuclear Fe(2+)-metalloproteases under physiological conditions, and the catalytically relevant metal-binding site has been assigned to the histidine-containing high-affinity site.</text>
</comment>
<comment type="subcellular location">
    <subcellularLocation>
        <location evidence="8">Cytoplasm</location>
    </subcellularLocation>
</comment>
<evidence type="ECO:0000256" key="2">
    <source>
        <dbReference type="ARBA" id="ARBA00001954"/>
    </source>
</evidence>
<dbReference type="CDD" id="cd01088">
    <property type="entry name" value="MetAP2"/>
    <property type="match status" value="1"/>
</dbReference>
<feature type="region of interest" description="Disordered" evidence="10">
    <location>
        <begin position="1"/>
        <end position="117"/>
    </location>
</feature>
<dbReference type="NCBIfam" id="TIGR00501">
    <property type="entry name" value="met_pdase_II"/>
    <property type="match status" value="1"/>
</dbReference>
<dbReference type="SUPFAM" id="SSF55920">
    <property type="entry name" value="Creatinase/aminopeptidase"/>
    <property type="match status" value="1"/>
</dbReference>
<feature type="binding site" evidence="8">
    <location>
        <position position="246"/>
    </location>
    <ligand>
        <name>a divalent metal cation</name>
        <dbReference type="ChEBI" id="CHEBI:60240"/>
        <label>1</label>
    </ligand>
</feature>
<dbReference type="Gene3D" id="1.10.10.10">
    <property type="entry name" value="Winged helix-like DNA-binding domain superfamily/Winged helix DNA-binding domain"/>
    <property type="match status" value="1"/>
</dbReference>
<comment type="cofactor">
    <cofactor evidence="2">
        <name>Fe(2+)</name>
        <dbReference type="ChEBI" id="CHEBI:29033"/>
    </cofactor>
</comment>
<dbReference type="GO" id="GO:0004239">
    <property type="term" value="F:initiator methionyl aminopeptidase activity"/>
    <property type="evidence" value="ECO:0007669"/>
    <property type="project" value="UniProtKB-UniRule"/>
</dbReference>
<dbReference type="Proteomes" id="UP000829364">
    <property type="component" value="Chromosome 9"/>
</dbReference>
<dbReference type="PANTHER" id="PTHR45777">
    <property type="entry name" value="METHIONINE AMINOPEPTIDASE 2"/>
    <property type="match status" value="1"/>
</dbReference>
<dbReference type="GO" id="GO:0005737">
    <property type="term" value="C:cytoplasm"/>
    <property type="evidence" value="ECO:0007669"/>
    <property type="project" value="UniProtKB-SubCell"/>
</dbReference>
<dbReference type="OrthoDB" id="7848262at2759"/>
<keyword evidence="13" id="KW-1185">Reference proteome</keyword>
<dbReference type="EC" id="3.4.11.18" evidence="8"/>
<dbReference type="AlphaFoldDB" id="A0A9Q8QPN3"/>
<dbReference type="InterPro" id="IPR036388">
    <property type="entry name" value="WH-like_DNA-bd_sf"/>
</dbReference>
<dbReference type="HAMAP" id="MF_03175">
    <property type="entry name" value="MetAP_2_euk"/>
    <property type="match status" value="1"/>
</dbReference>
<dbReference type="GO" id="GO:0046872">
    <property type="term" value="F:metal ion binding"/>
    <property type="evidence" value="ECO:0007669"/>
    <property type="project" value="UniProtKB-UniRule"/>
</dbReference>
<feature type="compositionally biased region" description="Basic residues" evidence="10">
    <location>
        <begin position="81"/>
        <end position="94"/>
    </location>
</feature>
<feature type="binding site" evidence="8">
    <location>
        <position position="455"/>
    </location>
    <ligand>
        <name>a divalent metal cation</name>
        <dbReference type="ChEBI" id="CHEBI:60240"/>
        <label>2</label>
        <note>catalytic</note>
    </ligand>
</feature>
<dbReference type="PROSITE" id="PS01202">
    <property type="entry name" value="MAP_2"/>
    <property type="match status" value="1"/>
</dbReference>
<feature type="binding site" evidence="8">
    <location>
        <position position="257"/>
    </location>
    <ligand>
        <name>a divalent metal cation</name>
        <dbReference type="ChEBI" id="CHEBI:60240"/>
        <label>2</label>
        <note>catalytic</note>
    </ligand>
</feature>
<keyword evidence="7 8" id="KW-0378">Hydrolase</keyword>
<dbReference type="SUPFAM" id="SSF46785">
    <property type="entry name" value="Winged helix' DNA-binding domain"/>
    <property type="match status" value="1"/>
</dbReference>
<comment type="similarity">
    <text evidence="8">Belongs to the peptidase M24A family. Methionine aminopeptidase eukaryotic type 2 subfamily.</text>
</comment>
<feature type="compositionally biased region" description="Basic and acidic residues" evidence="10">
    <location>
        <begin position="32"/>
        <end position="41"/>
    </location>
</feature>
<dbReference type="InterPro" id="IPR001714">
    <property type="entry name" value="Pept_M24_MAP"/>
</dbReference>
<dbReference type="InterPro" id="IPR000994">
    <property type="entry name" value="Pept_M24"/>
</dbReference>
<keyword evidence="3 8" id="KW-0031">Aminopeptidase</keyword>
<feature type="compositionally biased region" description="Basic and acidic residues" evidence="10">
    <location>
        <begin position="1"/>
        <end position="19"/>
    </location>
</feature>
<evidence type="ECO:0000313" key="12">
    <source>
        <dbReference type="EMBL" id="UNI22991.1"/>
    </source>
</evidence>
<dbReference type="Gene3D" id="3.90.230.10">
    <property type="entry name" value="Creatinase/methionine aminopeptidase superfamily"/>
    <property type="match status" value="1"/>
</dbReference>
<comment type="function">
    <text evidence="8 9">Cotranslationally removes the N-terminal methionine from nascent proteins. The N-terminal methionine is often cleaved when the second residue in the primary sequence is small and uncharged (Met-Ala-, Cys, Gly, Pro, Ser, Thr, or Val).</text>
</comment>
<evidence type="ECO:0000256" key="9">
    <source>
        <dbReference type="RuleBase" id="RU003653"/>
    </source>
</evidence>
<evidence type="ECO:0000256" key="1">
    <source>
        <dbReference type="ARBA" id="ARBA00000294"/>
    </source>
</evidence>
<evidence type="ECO:0000256" key="7">
    <source>
        <dbReference type="ARBA" id="ARBA00022801"/>
    </source>
</evidence>
<name>A0A9Q8QPN3_9HYPO</name>
<feature type="domain" description="Peptidase M24" evidence="11">
    <location>
        <begin position="157"/>
        <end position="376"/>
    </location>
</feature>
<protein>
    <recommendedName>
        <fullName evidence="8">Methionine aminopeptidase 2</fullName>
        <shortName evidence="8">MAP 2</shortName>
        <shortName evidence="8">MetAP 2</shortName>
        <ecNumber evidence="8">3.4.11.18</ecNumber>
    </recommendedName>
    <alternativeName>
        <fullName evidence="8">Peptidase M</fullName>
    </alternativeName>
</protein>
<dbReference type="PRINTS" id="PR00599">
    <property type="entry name" value="MAPEPTIDASE"/>
</dbReference>
<accession>A0A9Q8QPN3</accession>
<keyword evidence="5 8" id="KW-0645">Protease</keyword>
<feature type="binding site" evidence="8">
    <location>
        <position position="326"/>
    </location>
    <ligand>
        <name>a divalent metal cation</name>
        <dbReference type="ChEBI" id="CHEBI:60240"/>
        <label>2</label>
        <note>catalytic</note>
    </ligand>
</feature>
<evidence type="ECO:0000256" key="3">
    <source>
        <dbReference type="ARBA" id="ARBA00022438"/>
    </source>
</evidence>
<evidence type="ECO:0000256" key="8">
    <source>
        <dbReference type="HAMAP-Rule" id="MF_03175"/>
    </source>
</evidence>
<comment type="catalytic activity">
    <reaction evidence="1 8 9">
        <text>Release of N-terminal amino acids, preferentially methionine, from peptides and arylamides.</text>
        <dbReference type="EC" id="3.4.11.18"/>
    </reaction>
</comment>
<evidence type="ECO:0000259" key="11">
    <source>
        <dbReference type="Pfam" id="PF00557"/>
    </source>
</evidence>
<dbReference type="PANTHER" id="PTHR45777:SF1">
    <property type="entry name" value="METHIONINE AMINOPEPTIDASE 2-2"/>
    <property type="match status" value="1"/>
</dbReference>
<evidence type="ECO:0000256" key="4">
    <source>
        <dbReference type="ARBA" id="ARBA00022490"/>
    </source>
</evidence>
<keyword evidence="6 8" id="KW-0479">Metal-binding</keyword>
<dbReference type="Pfam" id="PF00557">
    <property type="entry name" value="Peptidase_M24"/>
    <property type="match status" value="1"/>
</dbReference>
<evidence type="ECO:0000256" key="5">
    <source>
        <dbReference type="ARBA" id="ARBA00022670"/>
    </source>
</evidence>
<feature type="binding site" evidence="8">
    <location>
        <position position="455"/>
    </location>
    <ligand>
        <name>a divalent metal cation</name>
        <dbReference type="ChEBI" id="CHEBI:60240"/>
        <label>1</label>
    </ligand>
</feature>
<feature type="binding site" evidence="8">
    <location>
        <position position="257"/>
    </location>
    <ligand>
        <name>a divalent metal cation</name>
        <dbReference type="ChEBI" id="CHEBI:60240"/>
        <label>1</label>
    </ligand>
</feature>
<feature type="compositionally biased region" description="Acidic residues" evidence="10">
    <location>
        <begin position="50"/>
        <end position="60"/>
    </location>
</feature>
<keyword evidence="4 8" id="KW-0963">Cytoplasm</keyword>
<evidence type="ECO:0000313" key="13">
    <source>
        <dbReference type="Proteomes" id="UP000829364"/>
    </source>
</evidence>
<feature type="binding site" evidence="8">
    <location>
        <position position="359"/>
    </location>
    <ligand>
        <name>a divalent metal cation</name>
        <dbReference type="ChEBI" id="CHEBI:60240"/>
        <label>2</label>
        <note>catalytic</note>
    </ligand>
</feature>
<dbReference type="InterPro" id="IPR050247">
    <property type="entry name" value="Met_Aminopeptidase_Type2"/>
</dbReference>
<evidence type="ECO:0000256" key="6">
    <source>
        <dbReference type="ARBA" id="ARBA00022723"/>
    </source>
</evidence>
<evidence type="ECO:0000256" key="10">
    <source>
        <dbReference type="SAM" id="MobiDB-lite"/>
    </source>
</evidence>
<gene>
    <name evidence="12" type="ORF">JDV02_008833</name>
</gene>
<reference evidence="12" key="1">
    <citation type="submission" date="2021-11" db="EMBL/GenBank/DDBJ databases">
        <title>Purpureocillium_takamizusanense_genome.</title>
        <authorList>
            <person name="Nguyen N.-H."/>
        </authorList>
    </citation>
    <scope>NUCLEOTIDE SEQUENCE</scope>
    <source>
        <strain evidence="12">PT3</strain>
    </source>
</reference>
<dbReference type="GeneID" id="72070778"/>
<dbReference type="RefSeq" id="XP_047846472.1">
    <property type="nucleotide sequence ID" value="XM_047990465.1"/>
</dbReference>
<feature type="binding site" evidence="8">
    <location>
        <position position="225"/>
    </location>
    <ligand>
        <name>substrate</name>
    </ligand>
</feature>
<dbReference type="InterPro" id="IPR018349">
    <property type="entry name" value="Pept_M24A_MAP2_BS"/>
</dbReference>
<dbReference type="GO" id="GO:0070006">
    <property type="term" value="F:metalloaminopeptidase activity"/>
    <property type="evidence" value="ECO:0007669"/>
    <property type="project" value="UniProtKB-UniRule"/>
</dbReference>
<dbReference type="KEGG" id="ptkz:JDV02_008833"/>
<dbReference type="EMBL" id="CP086362">
    <property type="protein sequence ID" value="UNI22991.1"/>
    <property type="molecule type" value="Genomic_DNA"/>
</dbReference>
<proteinExistence type="inferred from homology"/>
<dbReference type="InterPro" id="IPR002468">
    <property type="entry name" value="Pept_M24A_MAP2"/>
</dbReference>